<dbReference type="InterPro" id="IPR009507">
    <property type="entry name" value="UPF0435"/>
</dbReference>
<gene>
    <name evidence="1" type="ORF">LQV63_21850</name>
</gene>
<dbReference type="Proteomes" id="UP001199916">
    <property type="component" value="Unassembled WGS sequence"/>
</dbReference>
<reference evidence="1 2" key="1">
    <citation type="submission" date="2021-11" db="EMBL/GenBank/DDBJ databases">
        <title>Draft genome sequence of Paenibacillus profundus YoMME, a new Gram-positive bacteria with exoelectrogenic properties.</title>
        <authorList>
            <person name="Hubenova Y."/>
            <person name="Hubenova E."/>
            <person name="Manasiev Y."/>
            <person name="Peykov S."/>
            <person name="Mitov M."/>
        </authorList>
    </citation>
    <scope>NUCLEOTIDE SEQUENCE [LARGE SCALE GENOMIC DNA]</scope>
    <source>
        <strain evidence="1 2">YoMME</strain>
    </source>
</reference>
<organism evidence="1 2">
    <name type="scientific">Paenibacillus profundus</name>
    <dbReference type="NCBI Taxonomy" id="1173085"/>
    <lineage>
        <taxon>Bacteria</taxon>
        <taxon>Bacillati</taxon>
        <taxon>Bacillota</taxon>
        <taxon>Bacilli</taxon>
        <taxon>Bacillales</taxon>
        <taxon>Paenibacillaceae</taxon>
        <taxon>Paenibacillus</taxon>
    </lineage>
</organism>
<sequence>MSVQDRTQASVEQMIDTIKDRLKMATAAAMQSSAFSVEQYDDIKDIYDIVISKPSFSISEVEALVSELGRLRRS</sequence>
<proteinExistence type="predicted"/>
<evidence type="ECO:0000313" key="1">
    <source>
        <dbReference type="EMBL" id="MCE5171928.1"/>
    </source>
</evidence>
<comment type="caution">
    <text evidence="1">The sequence shown here is derived from an EMBL/GenBank/DDBJ whole genome shotgun (WGS) entry which is preliminary data.</text>
</comment>
<evidence type="ECO:0000313" key="2">
    <source>
        <dbReference type="Proteomes" id="UP001199916"/>
    </source>
</evidence>
<keyword evidence="2" id="KW-1185">Reference proteome</keyword>
<protein>
    <submittedName>
        <fullName evidence="1">DUF1128 domain-containing protein</fullName>
    </submittedName>
</protein>
<dbReference type="Pfam" id="PF06569">
    <property type="entry name" value="DUF1128"/>
    <property type="match status" value="1"/>
</dbReference>
<accession>A0ABS8YJ55</accession>
<name>A0ABS8YJ55_9BACL</name>
<dbReference type="RefSeq" id="WP_019421699.1">
    <property type="nucleotide sequence ID" value="NZ_JAJNBZ010000022.1"/>
</dbReference>
<dbReference type="EMBL" id="JAJNBZ010000022">
    <property type="protein sequence ID" value="MCE5171928.1"/>
    <property type="molecule type" value="Genomic_DNA"/>
</dbReference>